<proteinExistence type="predicted"/>
<dbReference type="AlphaFoldDB" id="A0A9W7MP44"/>
<organism evidence="2 3">
    <name type="scientific">Hibiscus trionum</name>
    <name type="common">Flower of an hour</name>
    <dbReference type="NCBI Taxonomy" id="183268"/>
    <lineage>
        <taxon>Eukaryota</taxon>
        <taxon>Viridiplantae</taxon>
        <taxon>Streptophyta</taxon>
        <taxon>Embryophyta</taxon>
        <taxon>Tracheophyta</taxon>
        <taxon>Spermatophyta</taxon>
        <taxon>Magnoliopsida</taxon>
        <taxon>eudicotyledons</taxon>
        <taxon>Gunneridae</taxon>
        <taxon>Pentapetalae</taxon>
        <taxon>rosids</taxon>
        <taxon>malvids</taxon>
        <taxon>Malvales</taxon>
        <taxon>Malvaceae</taxon>
        <taxon>Malvoideae</taxon>
        <taxon>Hibiscus</taxon>
    </lineage>
</organism>
<feature type="domain" description="Endonuclease/exonuclease/phosphatase" evidence="1">
    <location>
        <begin position="2"/>
        <end position="195"/>
    </location>
</feature>
<gene>
    <name evidence="2" type="ORF">HRI_004909000</name>
</gene>
<sequence length="500" mass="57347">MVFIQESKVEQISDFDIMKLWPLHKVEYSCAPASGSAGGLISIWNSEVFSVSEKHCFGRFIATIGILTQSNTECGFVNVYAPSTDADKIKFLEELKQFLSARKIPWCLGGDFNLVLDPEEKMGFSCNLALINAFRSFVNEVGVRDLPLMGGKFTWSNHREHPTFVRLDRFLLSPDFELAFPGLIQKVLEKSLSDHKPIVLEIEKSEWGQKPFKCFNFWLNEEGFESTVCKIMEDSKRSNPSIKIGGIMKNIKTAVKEWVVNFRVKNARNSSMIEQQISVAESRIQNGLVSSENFSDLRKLRADLWQQYRREESELLQKSRLRWFAEGDRNSNFFHQSVLARRKINALHSLKVNNQIISKPLLVKSAVKQHFEAAYNSDSALEVLNMNLEFARISSTQANYLQSRFNEEEIKSVFFASDGNRAPGPDGFNLNFFKKYWPHLREGILDFFEDFYGGKKWGEGINHSFITLIPKVRNPSSLREYRPISLVNGLYKILSKVLAN</sequence>
<dbReference type="InterPro" id="IPR005135">
    <property type="entry name" value="Endo/exonuclease/phosphatase"/>
</dbReference>
<dbReference type="Proteomes" id="UP001165190">
    <property type="component" value="Unassembled WGS sequence"/>
</dbReference>
<protein>
    <recommendedName>
        <fullName evidence="1">Endonuclease/exonuclease/phosphatase domain-containing protein</fullName>
    </recommendedName>
</protein>
<evidence type="ECO:0000313" key="3">
    <source>
        <dbReference type="Proteomes" id="UP001165190"/>
    </source>
</evidence>
<dbReference type="PANTHER" id="PTHR33710">
    <property type="entry name" value="BNAC02G09200D PROTEIN"/>
    <property type="match status" value="1"/>
</dbReference>
<reference evidence="2" key="1">
    <citation type="submission" date="2023-05" db="EMBL/GenBank/DDBJ databases">
        <title>Genome and transcriptome analyses reveal genes involved in the formation of fine ridges on petal epidermal cells in Hibiscus trionum.</title>
        <authorList>
            <person name="Koshimizu S."/>
            <person name="Masuda S."/>
            <person name="Ishii T."/>
            <person name="Shirasu K."/>
            <person name="Hoshino A."/>
            <person name="Arita M."/>
        </authorList>
    </citation>
    <scope>NUCLEOTIDE SEQUENCE</scope>
    <source>
        <strain evidence="2">Hamamatsu line</strain>
    </source>
</reference>
<name>A0A9W7MP44_HIBTR</name>
<evidence type="ECO:0000259" key="1">
    <source>
        <dbReference type="Pfam" id="PF03372"/>
    </source>
</evidence>
<comment type="caution">
    <text evidence="2">The sequence shown here is derived from an EMBL/GenBank/DDBJ whole genome shotgun (WGS) entry which is preliminary data.</text>
</comment>
<keyword evidence="3" id="KW-1185">Reference proteome</keyword>
<dbReference type="InterPro" id="IPR036691">
    <property type="entry name" value="Endo/exonu/phosph_ase_sf"/>
</dbReference>
<dbReference type="Pfam" id="PF03372">
    <property type="entry name" value="Exo_endo_phos"/>
    <property type="match status" value="1"/>
</dbReference>
<accession>A0A9W7MP44</accession>
<evidence type="ECO:0000313" key="2">
    <source>
        <dbReference type="EMBL" id="GMJ12398.1"/>
    </source>
</evidence>
<dbReference type="EMBL" id="BSYR01000063">
    <property type="protein sequence ID" value="GMJ12398.1"/>
    <property type="molecule type" value="Genomic_DNA"/>
</dbReference>
<dbReference type="SUPFAM" id="SSF56219">
    <property type="entry name" value="DNase I-like"/>
    <property type="match status" value="1"/>
</dbReference>
<dbReference type="GO" id="GO:0003824">
    <property type="term" value="F:catalytic activity"/>
    <property type="evidence" value="ECO:0007669"/>
    <property type="project" value="InterPro"/>
</dbReference>
<dbReference type="OrthoDB" id="1881450at2759"/>
<dbReference type="PANTHER" id="PTHR33710:SF64">
    <property type="entry name" value="ENDONUCLEASE_EXONUCLEASE_PHOSPHATASE DOMAIN-CONTAINING PROTEIN"/>
    <property type="match status" value="1"/>
</dbReference>
<dbReference type="Gene3D" id="3.60.10.10">
    <property type="entry name" value="Endonuclease/exonuclease/phosphatase"/>
    <property type="match status" value="1"/>
</dbReference>